<sequence>MWHCSFSQNSMCTEIMHCVHDVLFHYFPSFDEKTKNETIRVGDFINYTHLHTCKDLFLIKKFHCKASFSSS</sequence>
<reference evidence="1" key="1">
    <citation type="submission" date="2015-12" db="EMBL/GenBank/DDBJ databases">
        <title>Gene expression during late stages of embryo sac development: a critical building block for successful pollen-pistil interactions.</title>
        <authorList>
            <person name="Liu Y."/>
            <person name="Joly V."/>
            <person name="Sabar M."/>
            <person name="Matton D.P."/>
        </authorList>
    </citation>
    <scope>NUCLEOTIDE SEQUENCE</scope>
</reference>
<proteinExistence type="predicted"/>
<organism evidence="1">
    <name type="scientific">Solanum chacoense</name>
    <name type="common">Chaco potato</name>
    <dbReference type="NCBI Taxonomy" id="4108"/>
    <lineage>
        <taxon>Eukaryota</taxon>
        <taxon>Viridiplantae</taxon>
        <taxon>Streptophyta</taxon>
        <taxon>Embryophyta</taxon>
        <taxon>Tracheophyta</taxon>
        <taxon>Spermatophyta</taxon>
        <taxon>Magnoliopsida</taxon>
        <taxon>eudicotyledons</taxon>
        <taxon>Gunneridae</taxon>
        <taxon>Pentapetalae</taxon>
        <taxon>asterids</taxon>
        <taxon>lamiids</taxon>
        <taxon>Solanales</taxon>
        <taxon>Solanaceae</taxon>
        <taxon>Solanoideae</taxon>
        <taxon>Solaneae</taxon>
        <taxon>Solanum</taxon>
    </lineage>
</organism>
<accession>A0A0V0GR57</accession>
<dbReference type="AlphaFoldDB" id="A0A0V0GR57"/>
<feature type="non-terminal residue" evidence="1">
    <location>
        <position position="71"/>
    </location>
</feature>
<name>A0A0V0GR57_SOLCH</name>
<dbReference type="EMBL" id="GEDG01033208">
    <property type="protein sequence ID" value="JAP10387.1"/>
    <property type="molecule type" value="Transcribed_RNA"/>
</dbReference>
<evidence type="ECO:0000313" key="1">
    <source>
        <dbReference type="EMBL" id="JAP10387.1"/>
    </source>
</evidence>
<protein>
    <submittedName>
        <fullName evidence="1">Putative ovule protein</fullName>
    </submittedName>
</protein>